<keyword evidence="2" id="KW-1185">Reference proteome</keyword>
<organism evidence="1 2">
    <name type="scientific">Nibea albiflora</name>
    <name type="common">Yellow drum</name>
    <name type="synonym">Corvina albiflora</name>
    <dbReference type="NCBI Taxonomy" id="240163"/>
    <lineage>
        <taxon>Eukaryota</taxon>
        <taxon>Metazoa</taxon>
        <taxon>Chordata</taxon>
        <taxon>Craniata</taxon>
        <taxon>Vertebrata</taxon>
        <taxon>Euteleostomi</taxon>
        <taxon>Actinopterygii</taxon>
        <taxon>Neopterygii</taxon>
        <taxon>Teleostei</taxon>
        <taxon>Neoteleostei</taxon>
        <taxon>Acanthomorphata</taxon>
        <taxon>Eupercaria</taxon>
        <taxon>Sciaenidae</taxon>
        <taxon>Nibea</taxon>
    </lineage>
</organism>
<feature type="non-terminal residue" evidence="1">
    <location>
        <position position="1"/>
    </location>
</feature>
<name>A0ACB7ESB8_NIBAL</name>
<evidence type="ECO:0000313" key="2">
    <source>
        <dbReference type="Proteomes" id="UP000805704"/>
    </source>
</evidence>
<accession>A0ACB7ESB8</accession>
<dbReference type="Proteomes" id="UP000805704">
    <property type="component" value="Chromosome 23"/>
</dbReference>
<reference evidence="1" key="1">
    <citation type="submission" date="2020-04" db="EMBL/GenBank/DDBJ databases">
        <title>A chromosome-scale assembly and high-density genetic map of the yellow drum (Nibea albiflora) genome.</title>
        <authorList>
            <person name="Xu D."/>
            <person name="Zhang W."/>
            <person name="Chen R."/>
            <person name="Tan P."/>
            <person name="Wang L."/>
            <person name="Song H."/>
            <person name="Tian L."/>
            <person name="Zhu Q."/>
            <person name="Wang B."/>
        </authorList>
    </citation>
    <scope>NUCLEOTIDE SEQUENCE</scope>
    <source>
        <strain evidence="1">ZJHYS-2018</strain>
    </source>
</reference>
<sequence length="879" mass="98504">TRLQEKEDLSNLNDRLAVYIDKVRFLEAENAGLRLRITESETEVSRELTGLKAAYESELADARQTLDSVAKERARLQLELGKLREDYKELKARNTKKESDLAGALQRLKDLEALLNSKDASLTTALGEKRNLEVENRDLKTQVAKLDTSLGDARKQLQDEMLRRVDGENRIQTLKEELEFQKNLHSEELRETKRRHESRMVELDNGHQQDFESKLAEALVEMRNQHELQIKMYKDEIEKTYNAKLDNARLSADRSSHLVGAAHEELQQTRVRLESLSSQLSQLQKQLAAREAKVRDLEDALSRERDTTRRLLGEKDREMSEMRQRMQQQLDEYQELLDVKLALDMEICAYRKLLEGEEQRYVGPTVSFTVSHVPQTLLHHRVCPRRLRLSPSPPPIKVTGSRSSASGAHSRSVQYSAQSSPTKRRRPNDTDSEASSFAGGAVARTRITQQASASGRVTVDEVDLDGKYVRLSNKADEDQNLGNWQLKRQVGSAAPIIFKFPVKFTLKAGQRVTIWASGAGGTHSPPSDLVWKSQPSWGTGDLLQTILINANGEEMAMRKITRTHMEEEDDDMQVAHSTCGDSEYNLRSRTVVCGSCGLPSDKSSNCSVTSASRSFRSGGLSEGLLPHSYVFSTSTPRKHTESTGMIDANPRQEMQEEAQHIDEELFSEYGFSVDQLMELAGLSCATAVTRAYPITSLVKARPSLLVICGPGNNGGDGLVCARHLKLFGYEPTVLYPKRPNKPLFHGLTTQCQKMEIPFLTEMPEAKVVDEAYNLVIDAIFGFSFKGAVREPFGSILNVLKKTTVPIASIDIPSGWDVEEGSADGLQPDMLISLTAPKKSASLFRGRYHFLGGRFVPPGLERKYQLNLPQYPGTDCVLQL</sequence>
<protein>
    <submittedName>
        <fullName evidence="1">Lamin-A</fullName>
    </submittedName>
</protein>
<gene>
    <name evidence="1" type="primary">LMNA</name>
    <name evidence="1" type="ORF">GBF38_010788</name>
</gene>
<proteinExistence type="predicted"/>
<comment type="caution">
    <text evidence="1">The sequence shown here is derived from an EMBL/GenBank/DDBJ whole genome shotgun (WGS) entry which is preliminary data.</text>
</comment>
<dbReference type="EMBL" id="CM024811">
    <property type="protein sequence ID" value="KAG8004944.1"/>
    <property type="molecule type" value="Genomic_DNA"/>
</dbReference>
<evidence type="ECO:0000313" key="1">
    <source>
        <dbReference type="EMBL" id="KAG8004944.1"/>
    </source>
</evidence>